<keyword evidence="3" id="KW-1185">Reference proteome</keyword>
<comment type="caution">
    <text evidence="2">The sequence shown here is derived from an EMBL/GenBank/DDBJ whole genome shotgun (WGS) entry which is preliminary data.</text>
</comment>
<dbReference type="GO" id="GO:0055085">
    <property type="term" value="P:transmembrane transport"/>
    <property type="evidence" value="ECO:0007669"/>
    <property type="project" value="InterPro"/>
</dbReference>
<reference evidence="2" key="1">
    <citation type="submission" date="2017-09" db="EMBL/GenBank/DDBJ databases">
        <title>Polyketide synthases of a Diaporthe helianthi virulent isolate.</title>
        <authorList>
            <person name="Baroncelli R."/>
        </authorList>
    </citation>
    <scope>NUCLEOTIDE SEQUENCE [LARGE SCALE GENOMIC DNA]</scope>
    <source>
        <strain evidence="2">7/96</strain>
    </source>
</reference>
<evidence type="ECO:0000256" key="1">
    <source>
        <dbReference type="SAM" id="Phobius"/>
    </source>
</evidence>
<feature type="transmembrane region" description="Helical" evidence="1">
    <location>
        <begin position="357"/>
        <end position="376"/>
    </location>
</feature>
<dbReference type="Pfam" id="PF04120">
    <property type="entry name" value="Iron_permease"/>
    <property type="match status" value="4"/>
</dbReference>
<dbReference type="InterPro" id="IPR007251">
    <property type="entry name" value="Iron_permease_Fet4"/>
</dbReference>
<dbReference type="Proteomes" id="UP000094444">
    <property type="component" value="Unassembled WGS sequence"/>
</dbReference>
<dbReference type="FunCoup" id="A0A2P5HG07">
    <property type="interactions" value="218"/>
</dbReference>
<keyword evidence="1" id="KW-1133">Transmembrane helix</keyword>
<dbReference type="EMBL" id="MAVT02002564">
    <property type="protein sequence ID" value="POS69185.1"/>
    <property type="molecule type" value="Genomic_DNA"/>
</dbReference>
<keyword evidence="1" id="KW-0472">Membrane</keyword>
<keyword evidence="1" id="KW-0812">Transmembrane</keyword>
<evidence type="ECO:0000313" key="3">
    <source>
        <dbReference type="Proteomes" id="UP000094444"/>
    </source>
</evidence>
<name>A0A2P5HG07_DIAHE</name>
<feature type="transmembrane region" description="Helical" evidence="1">
    <location>
        <begin position="216"/>
        <end position="235"/>
    </location>
</feature>
<dbReference type="InParanoid" id="A0A2P5HG07"/>
<feature type="transmembrane region" description="Helical" evidence="1">
    <location>
        <begin position="436"/>
        <end position="455"/>
    </location>
</feature>
<evidence type="ECO:0008006" key="4">
    <source>
        <dbReference type="Google" id="ProtNLM"/>
    </source>
</evidence>
<feature type="transmembrane region" description="Helical" evidence="1">
    <location>
        <begin position="100"/>
        <end position="119"/>
    </location>
</feature>
<protein>
    <recommendedName>
        <fullName evidence="4">Low affinity iron transporter</fullName>
    </recommendedName>
</protein>
<accession>A0A2P5HG07</accession>
<dbReference type="STRING" id="158607.A0A2P5HG07"/>
<proteinExistence type="predicted"/>
<evidence type="ECO:0000313" key="2">
    <source>
        <dbReference type="EMBL" id="POS69185.1"/>
    </source>
</evidence>
<feature type="transmembrane region" description="Helical" evidence="1">
    <location>
        <begin position="323"/>
        <end position="345"/>
    </location>
</feature>
<dbReference type="AlphaFoldDB" id="A0A2P5HG07"/>
<organism evidence="2 3">
    <name type="scientific">Diaporthe helianthi</name>
    <dbReference type="NCBI Taxonomy" id="158607"/>
    <lineage>
        <taxon>Eukaryota</taxon>
        <taxon>Fungi</taxon>
        <taxon>Dikarya</taxon>
        <taxon>Ascomycota</taxon>
        <taxon>Pezizomycotina</taxon>
        <taxon>Sordariomycetes</taxon>
        <taxon>Sordariomycetidae</taxon>
        <taxon>Diaporthales</taxon>
        <taxon>Diaporthaceae</taxon>
        <taxon>Diaporthe</taxon>
    </lineage>
</organism>
<sequence>MGLNPFRSVKNFFQDLKNAPEGQYITSAAAPTQLPSQESFNLPEKVYFLETSARLSRNFTHESLESAEQKGAAPLPPRPVKKKRKASVLDALVRAAGSRWTLGVVLLLLVVWGILGAVFGPTDTWQVILQDVSSIQAYTSATLLMRQQNNNTRSLLQRICGLISRSESNERMVRSLTPEQRAQLRASTQKIRSEVVDSLVHKQDVFDKISNGVAKVTGSLIALIIYWAGIIGWVFSGLPLQFSDTWQLDVNTATALEITLTTVFLQNIRSAHDKHLDKTVQGIERLDTEIEMQLRRMTGDMTPNPTIASEPFKLNRWVKGLDIYAYIIGGSVGVIISAFVFGTWILVGDPMEFDDNWFLIIGTYTGLIGFIDGFILKNVDAREAKLAMKHFDKLLAQDTRIFALIGVEVPESKLVVKDSLNIRISKTVGRWVESTTASWASILTVFALLIVASAMQWTETGQLLCNTPTMIIEGFLLLTLIQAENIADDKKRVTYDNILNRRLVLDKHLAGWGGADDYDSDGMSFDEKDGVVLQTFKVNGEDVGMGGTF</sequence>
<dbReference type="OrthoDB" id="2224262at2759"/>
<gene>
    <name evidence="2" type="ORF">DHEL01_v212421</name>
</gene>